<protein>
    <recommendedName>
        <fullName evidence="4">Malate dehydrogenase</fullName>
    </recommendedName>
</protein>
<dbReference type="InterPro" id="IPR021851">
    <property type="entry name" value="DUF3455"/>
</dbReference>
<evidence type="ECO:0008006" key="4">
    <source>
        <dbReference type="Google" id="ProtNLM"/>
    </source>
</evidence>
<feature type="chain" id="PRO_5019341385" description="Malate dehydrogenase" evidence="1">
    <location>
        <begin position="18"/>
        <end position="240"/>
    </location>
</feature>
<accession>A0A409W8E9</accession>
<feature type="signal peptide" evidence="1">
    <location>
        <begin position="1"/>
        <end position="17"/>
    </location>
</feature>
<dbReference type="PANTHER" id="PTHR35567:SF1">
    <property type="entry name" value="CONSERVED FUNGAL PROTEIN (AFU_ORTHOLOGUE AFUA_1G14230)"/>
    <property type="match status" value="1"/>
</dbReference>
<proteinExistence type="predicted"/>
<evidence type="ECO:0000313" key="2">
    <source>
        <dbReference type="EMBL" id="PPQ74788.1"/>
    </source>
</evidence>
<dbReference type="EMBL" id="NHTK01005726">
    <property type="protein sequence ID" value="PPQ74788.1"/>
    <property type="molecule type" value="Genomic_DNA"/>
</dbReference>
<dbReference type="InParanoid" id="A0A409W8E9"/>
<dbReference type="AlphaFoldDB" id="A0A409W8E9"/>
<keyword evidence="1" id="KW-0732">Signal</keyword>
<keyword evidence="3" id="KW-1185">Reference proteome</keyword>
<dbReference type="Pfam" id="PF11937">
    <property type="entry name" value="DUF3455"/>
    <property type="match status" value="1"/>
</dbReference>
<evidence type="ECO:0000313" key="3">
    <source>
        <dbReference type="Proteomes" id="UP000284842"/>
    </source>
</evidence>
<dbReference type="PANTHER" id="PTHR35567">
    <property type="entry name" value="MALATE DEHYDROGENASE (AFU_ORTHOLOGUE AFUA_2G13800)"/>
    <property type="match status" value="1"/>
</dbReference>
<name>A0A409W8E9_9AGAR</name>
<comment type="caution">
    <text evidence="2">The sequence shown here is derived from an EMBL/GenBank/DDBJ whole genome shotgun (WGS) entry which is preliminary data.</text>
</comment>
<sequence>MLFSTFITLTLFSSSLASPTITSITQRSNVGCTIATQLSLPPNPANAATPLSAPATPATAVFLGVGFQNYTCSSAGTFTSAGALANLFDISCLSSNTRVFNAIQDVAFTQFTSSSSSLSTFTPSVTGSYGYSAPLTLVGHHFFQPTATGGLAPVWDLRPFLNNPDAFVVGARVGDIPSPDGAGASENVDWLQLSGVQGGFADLVYRTQTRGGVAPASCTPGATAQVKYTAKYWFYDGLTV</sequence>
<gene>
    <name evidence="2" type="ORF">CVT24_003727</name>
</gene>
<dbReference type="Proteomes" id="UP000284842">
    <property type="component" value="Unassembled WGS sequence"/>
</dbReference>
<dbReference type="OrthoDB" id="1859733at2759"/>
<organism evidence="2 3">
    <name type="scientific">Panaeolus cyanescens</name>
    <dbReference type="NCBI Taxonomy" id="181874"/>
    <lineage>
        <taxon>Eukaryota</taxon>
        <taxon>Fungi</taxon>
        <taxon>Dikarya</taxon>
        <taxon>Basidiomycota</taxon>
        <taxon>Agaricomycotina</taxon>
        <taxon>Agaricomycetes</taxon>
        <taxon>Agaricomycetidae</taxon>
        <taxon>Agaricales</taxon>
        <taxon>Agaricineae</taxon>
        <taxon>Galeropsidaceae</taxon>
        <taxon>Panaeolus</taxon>
    </lineage>
</organism>
<reference evidence="2 3" key="1">
    <citation type="journal article" date="2018" name="Evol. Lett.">
        <title>Horizontal gene cluster transfer increased hallucinogenic mushroom diversity.</title>
        <authorList>
            <person name="Reynolds H.T."/>
            <person name="Vijayakumar V."/>
            <person name="Gluck-Thaler E."/>
            <person name="Korotkin H.B."/>
            <person name="Matheny P.B."/>
            <person name="Slot J.C."/>
        </authorList>
    </citation>
    <scope>NUCLEOTIDE SEQUENCE [LARGE SCALE GENOMIC DNA]</scope>
    <source>
        <strain evidence="2 3">2629</strain>
    </source>
</reference>
<evidence type="ECO:0000256" key="1">
    <source>
        <dbReference type="SAM" id="SignalP"/>
    </source>
</evidence>